<keyword evidence="2" id="KW-1185">Reference proteome</keyword>
<accession>A0ABR4KLV3</accession>
<evidence type="ECO:0000313" key="2">
    <source>
        <dbReference type="Proteomes" id="UP001610446"/>
    </source>
</evidence>
<sequence>MLDEEHPLPSRSPQDQNTYTLGRIGHTNIVILQLPKTAVITSSSITAMRMTFPSLRAGVVVGVTDYVPRMHTDAGEVKPGDIIISKPTQLHPAGVVQLERNTGASLGATPARLHYAWKEANARRAMSAEDPVVLNMRRLDGKLRGLNVWSLDARSQMIDAHGGLVASSASPNEVTQSMLDAVAAREKSVLCFDSVSANVLSGLPGLVVRGVALGPESNSYAAGISAAYARQICSYFVVRGEY</sequence>
<dbReference type="PANTHER" id="PTHR46082:SF6">
    <property type="entry name" value="AAA+ ATPASE DOMAIN-CONTAINING PROTEIN-RELATED"/>
    <property type="match status" value="1"/>
</dbReference>
<protein>
    <submittedName>
        <fullName evidence="1">Uncharacterized protein</fullName>
    </submittedName>
</protein>
<dbReference type="PANTHER" id="PTHR46082">
    <property type="entry name" value="ATP/GTP-BINDING PROTEIN-RELATED"/>
    <property type="match status" value="1"/>
</dbReference>
<dbReference type="InterPro" id="IPR035994">
    <property type="entry name" value="Nucleoside_phosphorylase_sf"/>
</dbReference>
<evidence type="ECO:0000313" key="1">
    <source>
        <dbReference type="EMBL" id="KAL2853252.1"/>
    </source>
</evidence>
<gene>
    <name evidence="1" type="ORF">BJY01DRAFT_207157</name>
</gene>
<comment type="caution">
    <text evidence="1">The sequence shown here is derived from an EMBL/GenBank/DDBJ whole genome shotgun (WGS) entry which is preliminary data.</text>
</comment>
<name>A0ABR4KLV3_9EURO</name>
<dbReference type="Proteomes" id="UP001610446">
    <property type="component" value="Unassembled WGS sequence"/>
</dbReference>
<organism evidence="1 2">
    <name type="scientific">Aspergillus pseudoustus</name>
    <dbReference type="NCBI Taxonomy" id="1810923"/>
    <lineage>
        <taxon>Eukaryota</taxon>
        <taxon>Fungi</taxon>
        <taxon>Dikarya</taxon>
        <taxon>Ascomycota</taxon>
        <taxon>Pezizomycotina</taxon>
        <taxon>Eurotiomycetes</taxon>
        <taxon>Eurotiomycetidae</taxon>
        <taxon>Eurotiales</taxon>
        <taxon>Aspergillaceae</taxon>
        <taxon>Aspergillus</taxon>
        <taxon>Aspergillus subgen. Nidulantes</taxon>
    </lineage>
</organism>
<reference evidence="1 2" key="1">
    <citation type="submission" date="2024-07" db="EMBL/GenBank/DDBJ databases">
        <title>Section-level genome sequencing and comparative genomics of Aspergillus sections Usti and Cavernicolus.</title>
        <authorList>
            <consortium name="Lawrence Berkeley National Laboratory"/>
            <person name="Nybo J.L."/>
            <person name="Vesth T.C."/>
            <person name="Theobald S."/>
            <person name="Frisvad J.C."/>
            <person name="Larsen T.O."/>
            <person name="Kjaerboelling I."/>
            <person name="Rothschild-Mancinelli K."/>
            <person name="Lyhne E.K."/>
            <person name="Kogle M.E."/>
            <person name="Barry K."/>
            <person name="Clum A."/>
            <person name="Na H."/>
            <person name="Ledsgaard L."/>
            <person name="Lin J."/>
            <person name="Lipzen A."/>
            <person name="Kuo A."/>
            <person name="Riley R."/>
            <person name="Mondo S."/>
            <person name="Labutti K."/>
            <person name="Haridas S."/>
            <person name="Pangalinan J."/>
            <person name="Salamov A.A."/>
            <person name="Simmons B.A."/>
            <person name="Magnuson J.K."/>
            <person name="Chen J."/>
            <person name="Drula E."/>
            <person name="Henrissat B."/>
            <person name="Wiebenga A."/>
            <person name="Lubbers R.J."/>
            <person name="Gomes A.C."/>
            <person name="Makela M.R."/>
            <person name="Stajich J."/>
            <person name="Grigoriev I.V."/>
            <person name="Mortensen U.H."/>
            <person name="De Vries R.P."/>
            <person name="Baker S.E."/>
            <person name="Andersen M.R."/>
        </authorList>
    </citation>
    <scope>NUCLEOTIDE SEQUENCE [LARGE SCALE GENOMIC DNA]</scope>
    <source>
        <strain evidence="1 2">CBS 123904</strain>
    </source>
</reference>
<proteinExistence type="predicted"/>
<dbReference type="Gene3D" id="3.40.50.1580">
    <property type="entry name" value="Nucleoside phosphorylase domain"/>
    <property type="match status" value="1"/>
</dbReference>
<dbReference type="EMBL" id="JBFXLU010000021">
    <property type="protein sequence ID" value="KAL2853252.1"/>
    <property type="molecule type" value="Genomic_DNA"/>
</dbReference>
<dbReference type="InterPro" id="IPR053137">
    <property type="entry name" value="NLR-like"/>
</dbReference>